<dbReference type="PROSITE" id="PS00547">
    <property type="entry name" value="TRANSGLUTAMINASES"/>
    <property type="match status" value="1"/>
</dbReference>
<dbReference type="Pfam" id="PF00868">
    <property type="entry name" value="Transglut_N"/>
    <property type="match status" value="1"/>
</dbReference>
<dbReference type="Pfam" id="PF00927">
    <property type="entry name" value="Transglut_C"/>
    <property type="match status" value="1"/>
</dbReference>
<comment type="cofactor">
    <cofactor evidence="3">
        <name>Ca(2+)</name>
        <dbReference type="ChEBI" id="CHEBI:29108"/>
    </cofactor>
    <text evidence="3">Binds 1 Ca(2+) ion per subunit.</text>
</comment>
<dbReference type="InterPro" id="IPR001102">
    <property type="entry name" value="Transglutaminase_N"/>
</dbReference>
<dbReference type="InterPro" id="IPR014756">
    <property type="entry name" value="Ig_E-set"/>
</dbReference>
<keyword evidence="3" id="KW-0106">Calcium</keyword>
<comment type="caution">
    <text evidence="5">The sequence shown here is derived from an EMBL/GenBank/DDBJ whole genome shotgun (WGS) entry which is preliminary data.</text>
</comment>
<feature type="binding site" evidence="3">
    <location>
        <position position="446"/>
    </location>
    <ligand>
        <name>Ca(2+)</name>
        <dbReference type="ChEBI" id="CHEBI:29108"/>
    </ligand>
</feature>
<accession>A0AAW1N486</accession>
<dbReference type="FunFam" id="2.60.40.10:FF:000171">
    <property type="entry name" value="protein-glutamine gamma-glutamyltransferase 6"/>
    <property type="match status" value="1"/>
</dbReference>
<feature type="binding site" evidence="3">
    <location>
        <position position="508"/>
    </location>
    <ligand>
        <name>Ca(2+)</name>
        <dbReference type="ChEBI" id="CHEBI:29108"/>
    </ligand>
</feature>
<evidence type="ECO:0000256" key="3">
    <source>
        <dbReference type="PIRSR" id="PIRSR000459-2"/>
    </source>
</evidence>
<dbReference type="PANTHER" id="PTHR11590:SF40">
    <property type="entry name" value="HEMOCYTE PROTEIN-GLUTAMINE GAMMA-GLUTAMYLTRANSFERASE-LIKE PROTEIN"/>
    <property type="match status" value="1"/>
</dbReference>
<dbReference type="Proteomes" id="UP001458880">
    <property type="component" value="Unassembled WGS sequence"/>
</dbReference>
<dbReference type="SUPFAM" id="SSF54001">
    <property type="entry name" value="Cysteine proteinases"/>
    <property type="match status" value="1"/>
</dbReference>
<gene>
    <name evidence="5" type="ORF">QE152_g3545</name>
</gene>
<evidence type="ECO:0000313" key="5">
    <source>
        <dbReference type="EMBL" id="KAK9753386.1"/>
    </source>
</evidence>
<dbReference type="PANTHER" id="PTHR11590">
    <property type="entry name" value="PROTEIN-GLUTAMINE GAMMA-GLUTAMYLTRANSFERASE"/>
    <property type="match status" value="1"/>
</dbReference>
<dbReference type="SUPFAM" id="SSF49309">
    <property type="entry name" value="Transglutaminase, two C-terminal domains"/>
    <property type="match status" value="2"/>
</dbReference>
<dbReference type="SMART" id="SM00460">
    <property type="entry name" value="TGc"/>
    <property type="match status" value="1"/>
</dbReference>
<dbReference type="InterPro" id="IPR013808">
    <property type="entry name" value="Transglutaminase_AS"/>
</dbReference>
<keyword evidence="3" id="KW-0479">Metal-binding</keyword>
<evidence type="ECO:0000256" key="2">
    <source>
        <dbReference type="PIRSR" id="PIRSR000459-1"/>
    </source>
</evidence>
<dbReference type="GO" id="GO:0003810">
    <property type="term" value="F:protein-glutamine gamma-glutamyltransferase activity"/>
    <property type="evidence" value="ECO:0007669"/>
    <property type="project" value="InterPro"/>
</dbReference>
<dbReference type="Gene3D" id="3.90.260.10">
    <property type="entry name" value="Transglutaminase-like"/>
    <property type="match status" value="1"/>
</dbReference>
<keyword evidence="6" id="KW-1185">Reference proteome</keyword>
<dbReference type="SUPFAM" id="SSF81296">
    <property type="entry name" value="E set domains"/>
    <property type="match status" value="1"/>
</dbReference>
<protein>
    <submittedName>
        <fullName evidence="5">Transglutaminase family</fullName>
    </submittedName>
</protein>
<feature type="active site" evidence="2">
    <location>
        <position position="404"/>
    </location>
</feature>
<reference evidence="5 6" key="1">
    <citation type="journal article" date="2024" name="BMC Genomics">
        <title>De novo assembly and annotation of Popillia japonica's genome with initial clues to its potential as an invasive pest.</title>
        <authorList>
            <person name="Cucini C."/>
            <person name="Boschi S."/>
            <person name="Funari R."/>
            <person name="Cardaioli E."/>
            <person name="Iannotti N."/>
            <person name="Marturano G."/>
            <person name="Paoli F."/>
            <person name="Bruttini M."/>
            <person name="Carapelli A."/>
            <person name="Frati F."/>
            <person name="Nardi F."/>
        </authorList>
    </citation>
    <scope>NUCLEOTIDE SEQUENCE [LARGE SCALE GENOMIC DNA]</scope>
    <source>
        <strain evidence="5">DMR45628</strain>
    </source>
</reference>
<sequence length="748" mass="84502">MQGDRKTSAHSCHQRVIQEVRFITQQCVRSNLEKMAENLQVEMVYFYASQNAKAHHTDNYEVVNDPENPIPVLRRGQKFTIGFRFSGRQYSSGTDNISVVFNFGPRPNIIKGTKALVKLKETKAFKPNGKRWLGAITSQQADSVIAEVCSSYECPVGLWSVQVETSTENSIYQPTIYEWDSPLYILFNPWHKSDLVYMEDRLLDEYILNDVGKIWIGPKNSSRGREWVFGQFDACVLPAIMFMLEMSEMPYQSRGDPIKLTRMISKMVNNNDEDNGVVVGNWDGIYEDGTAPSAWTGSVDILREYWETKTSVCYGQCWVFAGVTATVCRALGIPCRVVSNLVSGHDANCTLSIDRYYDENNKELDYDPLNEGHMDSIWNYHVWNDVWMARPDLPPGYGGWQAIDATPQEVSSSSGVYECGPASLEAIKTGAVGFNYDVAFMVASVNADLTRWKRDPKARLGYTRIACNKYHIGYMLLTKKPWIFDPNGDQDREDITLEYKAKENSPEERISLYNAVRGSSFAKEFYELPSNTDEDVELELINLDTINIGEDFNVTVAAVNKSTSVRTLKIQLVVKSTFYNGIVAHQIDKVEGSFKLKPETNDRLVLHVTKDKYLSKLVEYSNMKVHAIASVDETSQIWVDEDDFQVKKPSIDIKIHDEVYTNVPTPITLRFTNPLQTALTKCKFNISGSSAIRSQVVLYPEVKPGGVIKADTQLMVNAPGSQKVIAVFDSNELRDITGSVLVEVFDEQ</sequence>
<proteinExistence type="inferred from homology"/>
<dbReference type="InterPro" id="IPR002931">
    <property type="entry name" value="Transglutaminase-like"/>
</dbReference>
<dbReference type="Gene3D" id="2.60.40.10">
    <property type="entry name" value="Immunoglobulins"/>
    <property type="match status" value="3"/>
</dbReference>
<feature type="binding site" evidence="3">
    <location>
        <position position="503"/>
    </location>
    <ligand>
        <name>Ca(2+)</name>
        <dbReference type="ChEBI" id="CHEBI:29108"/>
    </ligand>
</feature>
<evidence type="ECO:0000256" key="1">
    <source>
        <dbReference type="ARBA" id="ARBA00005968"/>
    </source>
</evidence>
<dbReference type="FunFam" id="3.90.260.10:FF:000002">
    <property type="entry name" value="Erythrocyte membrane protein band 4.2"/>
    <property type="match status" value="1"/>
</dbReference>
<name>A0AAW1N486_POPJA</name>
<dbReference type="EMBL" id="JASPKY010000014">
    <property type="protein sequence ID" value="KAK9753386.1"/>
    <property type="molecule type" value="Genomic_DNA"/>
</dbReference>
<feature type="active site" evidence="2">
    <location>
        <position position="381"/>
    </location>
</feature>
<feature type="active site" evidence="2">
    <location>
        <position position="317"/>
    </location>
</feature>
<dbReference type="InterPro" id="IPR008958">
    <property type="entry name" value="Transglutaminase_C"/>
</dbReference>
<dbReference type="InterPro" id="IPR036238">
    <property type="entry name" value="Transglutaminase_C_sf"/>
</dbReference>
<dbReference type="GO" id="GO:0046872">
    <property type="term" value="F:metal ion binding"/>
    <property type="evidence" value="ECO:0007669"/>
    <property type="project" value="UniProtKB-KW"/>
</dbReference>
<dbReference type="InterPro" id="IPR023608">
    <property type="entry name" value="Transglutaminase_animal"/>
</dbReference>
<dbReference type="AlphaFoldDB" id="A0AAW1N486"/>
<evidence type="ECO:0000259" key="4">
    <source>
        <dbReference type="SMART" id="SM00460"/>
    </source>
</evidence>
<organism evidence="5 6">
    <name type="scientific">Popillia japonica</name>
    <name type="common">Japanese beetle</name>
    <dbReference type="NCBI Taxonomy" id="7064"/>
    <lineage>
        <taxon>Eukaryota</taxon>
        <taxon>Metazoa</taxon>
        <taxon>Ecdysozoa</taxon>
        <taxon>Arthropoda</taxon>
        <taxon>Hexapoda</taxon>
        <taxon>Insecta</taxon>
        <taxon>Pterygota</taxon>
        <taxon>Neoptera</taxon>
        <taxon>Endopterygota</taxon>
        <taxon>Coleoptera</taxon>
        <taxon>Polyphaga</taxon>
        <taxon>Scarabaeiformia</taxon>
        <taxon>Scarabaeidae</taxon>
        <taxon>Rutelinae</taxon>
        <taxon>Popillia</taxon>
    </lineage>
</organism>
<evidence type="ECO:0000313" key="6">
    <source>
        <dbReference type="Proteomes" id="UP001458880"/>
    </source>
</evidence>
<dbReference type="Pfam" id="PF01841">
    <property type="entry name" value="Transglut_core"/>
    <property type="match status" value="1"/>
</dbReference>
<comment type="similarity">
    <text evidence="1">Belongs to the transglutaminase superfamily. Transglutaminase family.</text>
</comment>
<dbReference type="InterPro" id="IPR013783">
    <property type="entry name" value="Ig-like_fold"/>
</dbReference>
<feature type="binding site" evidence="3">
    <location>
        <position position="448"/>
    </location>
    <ligand>
        <name>Ca(2+)</name>
        <dbReference type="ChEBI" id="CHEBI:29108"/>
    </ligand>
</feature>
<feature type="domain" description="Transglutaminase-like" evidence="4">
    <location>
        <begin position="309"/>
        <end position="407"/>
    </location>
</feature>
<dbReference type="InterPro" id="IPR038765">
    <property type="entry name" value="Papain-like_cys_pep_sf"/>
</dbReference>
<dbReference type="PIRSF" id="PIRSF000459">
    <property type="entry name" value="TGM_EBP42"/>
    <property type="match status" value="1"/>
</dbReference>
<dbReference type="InterPro" id="IPR050779">
    <property type="entry name" value="Transglutaminase"/>
</dbReference>
<dbReference type="InterPro" id="IPR036985">
    <property type="entry name" value="Transglutaminase-like_sf"/>
</dbReference>